<name>A0AAE3U661_9BACT</name>
<sequence length="164" mass="18878">MKKKLLSSLFFILFGIAISYAQSADLGRLLQERDQLYHAYDSLGKEKNAFFGGRSKKDLQNMILALHRIISKDNEIIREVRRTSYQKESNLFGQNRASSDRIYDLDQQVTSLTNQLKRKNTELQDQQAAMGDLLGAMRKLQIGVVVLTALVIGIGFYMFRQRRK</sequence>
<dbReference type="EMBL" id="JASJOS010000004">
    <property type="protein sequence ID" value="MDJ1481021.1"/>
    <property type="molecule type" value="Genomic_DNA"/>
</dbReference>
<keyword evidence="1" id="KW-0472">Membrane</keyword>
<evidence type="ECO:0000313" key="3">
    <source>
        <dbReference type="Proteomes" id="UP001241110"/>
    </source>
</evidence>
<feature type="transmembrane region" description="Helical" evidence="1">
    <location>
        <begin position="140"/>
        <end position="159"/>
    </location>
</feature>
<dbReference type="RefSeq" id="WP_313978274.1">
    <property type="nucleotide sequence ID" value="NZ_JASJOS010000004.1"/>
</dbReference>
<organism evidence="2 3">
    <name type="scientific">Xanthocytophaga flava</name>
    <dbReference type="NCBI Taxonomy" id="3048013"/>
    <lineage>
        <taxon>Bacteria</taxon>
        <taxon>Pseudomonadati</taxon>
        <taxon>Bacteroidota</taxon>
        <taxon>Cytophagia</taxon>
        <taxon>Cytophagales</taxon>
        <taxon>Rhodocytophagaceae</taxon>
        <taxon>Xanthocytophaga</taxon>
    </lineage>
</organism>
<reference evidence="2" key="1">
    <citation type="submission" date="2023-05" db="EMBL/GenBank/DDBJ databases">
        <authorList>
            <person name="Zhang X."/>
        </authorList>
    </citation>
    <scope>NUCLEOTIDE SEQUENCE</scope>
    <source>
        <strain evidence="2">YF14B1</strain>
    </source>
</reference>
<keyword evidence="1" id="KW-1133">Transmembrane helix</keyword>
<dbReference type="Proteomes" id="UP001241110">
    <property type="component" value="Unassembled WGS sequence"/>
</dbReference>
<gene>
    <name evidence="2" type="ORF">QNI16_11050</name>
</gene>
<comment type="caution">
    <text evidence="2">The sequence shown here is derived from an EMBL/GenBank/DDBJ whole genome shotgun (WGS) entry which is preliminary data.</text>
</comment>
<accession>A0AAE3U661</accession>
<evidence type="ECO:0000313" key="2">
    <source>
        <dbReference type="EMBL" id="MDJ1481021.1"/>
    </source>
</evidence>
<evidence type="ECO:0000256" key="1">
    <source>
        <dbReference type="SAM" id="Phobius"/>
    </source>
</evidence>
<dbReference type="AlphaFoldDB" id="A0AAE3U661"/>
<keyword evidence="1" id="KW-0812">Transmembrane</keyword>
<protein>
    <submittedName>
        <fullName evidence="2">Uncharacterized protein</fullName>
    </submittedName>
</protein>
<proteinExistence type="predicted"/>